<proteinExistence type="predicted"/>
<comment type="caution">
    <text evidence="2">The sequence shown here is derived from an EMBL/GenBank/DDBJ whole genome shotgun (WGS) entry which is preliminary data.</text>
</comment>
<accession>A0ABC8QR13</accession>
<organism evidence="2 3">
    <name type="scientific">Ilex paraguariensis</name>
    <name type="common">yerba mate</name>
    <dbReference type="NCBI Taxonomy" id="185542"/>
    <lineage>
        <taxon>Eukaryota</taxon>
        <taxon>Viridiplantae</taxon>
        <taxon>Streptophyta</taxon>
        <taxon>Embryophyta</taxon>
        <taxon>Tracheophyta</taxon>
        <taxon>Spermatophyta</taxon>
        <taxon>Magnoliopsida</taxon>
        <taxon>eudicotyledons</taxon>
        <taxon>Gunneridae</taxon>
        <taxon>Pentapetalae</taxon>
        <taxon>asterids</taxon>
        <taxon>campanulids</taxon>
        <taxon>Aquifoliales</taxon>
        <taxon>Aquifoliaceae</taxon>
        <taxon>Ilex</taxon>
    </lineage>
</organism>
<dbReference type="AlphaFoldDB" id="A0ABC8QR13"/>
<evidence type="ECO:0000313" key="2">
    <source>
        <dbReference type="EMBL" id="CAK9135149.1"/>
    </source>
</evidence>
<reference evidence="2 3" key="1">
    <citation type="submission" date="2024-02" db="EMBL/GenBank/DDBJ databases">
        <authorList>
            <person name="Vignale AGUSTIN F."/>
            <person name="Sosa J E."/>
            <person name="Modenutti C."/>
        </authorList>
    </citation>
    <scope>NUCLEOTIDE SEQUENCE [LARGE SCALE GENOMIC DNA]</scope>
</reference>
<dbReference type="Proteomes" id="UP001642360">
    <property type="component" value="Unassembled WGS sequence"/>
</dbReference>
<name>A0ABC8QR13_9AQUA</name>
<evidence type="ECO:0000313" key="3">
    <source>
        <dbReference type="Proteomes" id="UP001642360"/>
    </source>
</evidence>
<dbReference type="EMBL" id="CAUOFW020000692">
    <property type="protein sequence ID" value="CAK9135149.1"/>
    <property type="molecule type" value="Genomic_DNA"/>
</dbReference>
<feature type="region of interest" description="Disordered" evidence="1">
    <location>
        <begin position="1"/>
        <end position="23"/>
    </location>
</feature>
<sequence length="106" mass="11966">MACEGVKSSGGLDFHGGPAGASRRSYDLQCFSDSSSSPSPLPPPSTCRAHWDWEPLNNLYITDDIMEGVGFYREDMPDFTRKKKRKQSSWLGCMQCLEFLKLLIRK</sequence>
<gene>
    <name evidence="2" type="ORF">ILEXP_LOCUS2081</name>
</gene>
<protein>
    <submittedName>
        <fullName evidence="2">Uncharacterized protein</fullName>
    </submittedName>
</protein>
<keyword evidence="3" id="KW-1185">Reference proteome</keyword>
<evidence type="ECO:0000256" key="1">
    <source>
        <dbReference type="SAM" id="MobiDB-lite"/>
    </source>
</evidence>